<dbReference type="SUPFAM" id="SSF50242">
    <property type="entry name" value="TIMP-like"/>
    <property type="match status" value="1"/>
</dbReference>
<evidence type="ECO:0000313" key="6">
    <source>
        <dbReference type="Proteomes" id="UP001221898"/>
    </source>
</evidence>
<dbReference type="Pfam" id="PF01759">
    <property type="entry name" value="NTR"/>
    <property type="match status" value="1"/>
</dbReference>
<organism evidence="5 6">
    <name type="scientific">Aldrovandia affinis</name>
    <dbReference type="NCBI Taxonomy" id="143900"/>
    <lineage>
        <taxon>Eukaryota</taxon>
        <taxon>Metazoa</taxon>
        <taxon>Chordata</taxon>
        <taxon>Craniata</taxon>
        <taxon>Vertebrata</taxon>
        <taxon>Euteleostomi</taxon>
        <taxon>Actinopterygii</taxon>
        <taxon>Neopterygii</taxon>
        <taxon>Teleostei</taxon>
        <taxon>Notacanthiformes</taxon>
        <taxon>Halosauridae</taxon>
        <taxon>Aldrovandia</taxon>
    </lineage>
</organism>
<evidence type="ECO:0000256" key="2">
    <source>
        <dbReference type="ARBA" id="ARBA00022525"/>
    </source>
</evidence>
<dbReference type="GO" id="GO:0005576">
    <property type="term" value="C:extracellular region"/>
    <property type="evidence" value="ECO:0007669"/>
    <property type="project" value="UniProtKB-SubCell"/>
</dbReference>
<dbReference type="InterPro" id="IPR008993">
    <property type="entry name" value="TIMP-like_OB-fold"/>
</dbReference>
<dbReference type="EMBL" id="JAINUG010000098">
    <property type="protein sequence ID" value="KAJ8397345.1"/>
    <property type="molecule type" value="Genomic_DNA"/>
</dbReference>
<feature type="domain" description="NTR" evidence="4">
    <location>
        <begin position="100"/>
        <end position="239"/>
    </location>
</feature>
<proteinExistence type="predicted"/>
<evidence type="ECO:0000313" key="5">
    <source>
        <dbReference type="EMBL" id="KAJ8397345.1"/>
    </source>
</evidence>
<keyword evidence="3" id="KW-1015">Disulfide bond</keyword>
<keyword evidence="6" id="KW-1185">Reference proteome</keyword>
<dbReference type="Gene3D" id="2.40.50.120">
    <property type="match status" value="1"/>
</dbReference>
<evidence type="ECO:0000259" key="4">
    <source>
        <dbReference type="PROSITE" id="PS50189"/>
    </source>
</evidence>
<dbReference type="PROSITE" id="PS50189">
    <property type="entry name" value="NTR"/>
    <property type="match status" value="1"/>
</dbReference>
<dbReference type="InterPro" id="IPR001134">
    <property type="entry name" value="Netrin_domain"/>
</dbReference>
<dbReference type="Proteomes" id="UP001221898">
    <property type="component" value="Unassembled WGS sequence"/>
</dbReference>
<comment type="subcellular location">
    <subcellularLocation>
        <location evidence="1">Secreted</location>
    </subcellularLocation>
</comment>
<reference evidence="5" key="1">
    <citation type="journal article" date="2023" name="Science">
        <title>Genome structures resolve the early diversification of teleost fishes.</title>
        <authorList>
            <person name="Parey E."/>
            <person name="Louis A."/>
            <person name="Montfort J."/>
            <person name="Bouchez O."/>
            <person name="Roques C."/>
            <person name="Iampietro C."/>
            <person name="Lluch J."/>
            <person name="Castinel A."/>
            <person name="Donnadieu C."/>
            <person name="Desvignes T."/>
            <person name="Floi Bucao C."/>
            <person name="Jouanno E."/>
            <person name="Wen M."/>
            <person name="Mejri S."/>
            <person name="Dirks R."/>
            <person name="Jansen H."/>
            <person name="Henkel C."/>
            <person name="Chen W.J."/>
            <person name="Zahm M."/>
            <person name="Cabau C."/>
            <person name="Klopp C."/>
            <person name="Thompson A.W."/>
            <person name="Robinson-Rechavi M."/>
            <person name="Braasch I."/>
            <person name="Lecointre G."/>
            <person name="Bobe J."/>
            <person name="Postlethwait J.H."/>
            <person name="Berthelot C."/>
            <person name="Roest Crollius H."/>
            <person name="Guiguen Y."/>
        </authorList>
    </citation>
    <scope>NUCLEOTIDE SEQUENCE</scope>
    <source>
        <strain evidence="5">NC1722</strain>
    </source>
</reference>
<dbReference type="InterPro" id="IPR018933">
    <property type="entry name" value="Netrin_module_non-TIMP"/>
</dbReference>
<dbReference type="SMART" id="SM00643">
    <property type="entry name" value="C345C"/>
    <property type="match status" value="1"/>
</dbReference>
<name>A0AAD7S7D8_9TELE</name>
<accession>A0AAD7S7D8</accession>
<dbReference type="AlphaFoldDB" id="A0AAD7S7D8"/>
<gene>
    <name evidence="5" type="ORF">AAFF_G00438940</name>
</gene>
<evidence type="ECO:0000256" key="3">
    <source>
        <dbReference type="ARBA" id="ARBA00023157"/>
    </source>
</evidence>
<keyword evidence="2" id="KW-0964">Secreted</keyword>
<sequence length="241" mass="27395">MQRRQGCKFTLRVIIAMKKITRSLLYLNKHHLRELSPRNKHCFPKLSWHKKPSPLKSNTHIRDVISGNEDQPFAQKSALGWSIVGYNSAAIDYEDELESCPSLKDKTEDLRFDKACSSTNYVYTMTVSEVRNSATVDRYKMEIKEVVKEGQDVVLAGQKREFVSHISCRGVLGLQQGQVLLIIGQTSDLMQKADGGYDYLLSAGTWLERIPSTAEQQGDKREISIAINDFVFELKMYGCPN</sequence>
<protein>
    <recommendedName>
        <fullName evidence="4">NTR domain-containing protein</fullName>
    </recommendedName>
</protein>
<evidence type="ECO:0000256" key="1">
    <source>
        <dbReference type="ARBA" id="ARBA00004613"/>
    </source>
</evidence>
<comment type="caution">
    <text evidence="5">The sequence shown here is derived from an EMBL/GenBank/DDBJ whole genome shotgun (WGS) entry which is preliminary data.</text>
</comment>